<dbReference type="PATRIC" id="fig|999408.3.peg.3052"/>
<evidence type="ECO:0000259" key="1">
    <source>
        <dbReference type="PROSITE" id="PS51819"/>
    </source>
</evidence>
<sequence length="126" mass="14590">MKIENVTLYVNNLEFTKEFFIKYFGANIEKTLNIAFDAKAYVLSFDEGCMLEIITHPHRKDTEKFFRKTGFNRLVINVGSPKKLWDITDQLQADGYDLISSPHDTYNGYYGCCVIDSEDNLIELIT</sequence>
<evidence type="ECO:0000313" key="2">
    <source>
        <dbReference type="EMBL" id="ENZ13486.1"/>
    </source>
</evidence>
<proteinExistence type="predicted"/>
<dbReference type="InterPro" id="IPR037523">
    <property type="entry name" value="VOC_core"/>
</dbReference>
<dbReference type="AlphaFoldDB" id="A0A0E2H9Q9"/>
<protein>
    <recommendedName>
        <fullName evidence="1">VOC domain-containing protein</fullName>
    </recommendedName>
</protein>
<feature type="domain" description="VOC" evidence="1">
    <location>
        <begin position="2"/>
        <end position="126"/>
    </location>
</feature>
<dbReference type="InterPro" id="IPR004360">
    <property type="entry name" value="Glyas_Fos-R_dOase_dom"/>
</dbReference>
<name>A0A0E2H9Q9_9FIRM</name>
<dbReference type="RefSeq" id="WP_002596003.1">
    <property type="nucleotide sequence ID" value="NZ_KB851022.1"/>
</dbReference>
<dbReference type="EMBL" id="AGYR01000031">
    <property type="protein sequence ID" value="ENZ13486.1"/>
    <property type="molecule type" value="Genomic_DNA"/>
</dbReference>
<dbReference type="Pfam" id="PF00903">
    <property type="entry name" value="Glyoxalase"/>
    <property type="match status" value="1"/>
</dbReference>
<comment type="caution">
    <text evidence="2">The sequence shown here is derived from an EMBL/GenBank/DDBJ whole genome shotgun (WGS) entry which is preliminary data.</text>
</comment>
<organism evidence="2 3">
    <name type="scientific">[Clostridium] clostridioforme 90A8</name>
    <dbReference type="NCBI Taxonomy" id="999408"/>
    <lineage>
        <taxon>Bacteria</taxon>
        <taxon>Bacillati</taxon>
        <taxon>Bacillota</taxon>
        <taxon>Clostridia</taxon>
        <taxon>Lachnospirales</taxon>
        <taxon>Lachnospiraceae</taxon>
        <taxon>Enterocloster</taxon>
    </lineage>
</organism>
<dbReference type="PANTHER" id="PTHR36113">
    <property type="entry name" value="LYASE, PUTATIVE-RELATED-RELATED"/>
    <property type="match status" value="1"/>
</dbReference>
<gene>
    <name evidence="2" type="ORF">HMPREF1090_02824</name>
</gene>
<dbReference type="InterPro" id="IPR051332">
    <property type="entry name" value="Fosfomycin_Res_Enzymes"/>
</dbReference>
<dbReference type="Proteomes" id="UP000013085">
    <property type="component" value="Unassembled WGS sequence"/>
</dbReference>
<reference evidence="2 3" key="1">
    <citation type="submission" date="2013-01" db="EMBL/GenBank/DDBJ databases">
        <title>The Genome Sequence of Clostridium clostridioforme 90A8.</title>
        <authorList>
            <consortium name="The Broad Institute Genome Sequencing Platform"/>
            <person name="Earl A."/>
            <person name="Ward D."/>
            <person name="Feldgarden M."/>
            <person name="Gevers D."/>
            <person name="Courvalin P."/>
            <person name="Lambert T."/>
            <person name="Walker B."/>
            <person name="Young S.K."/>
            <person name="Zeng Q."/>
            <person name="Gargeya S."/>
            <person name="Fitzgerald M."/>
            <person name="Haas B."/>
            <person name="Abouelleil A."/>
            <person name="Alvarado L."/>
            <person name="Arachchi H.M."/>
            <person name="Berlin A.M."/>
            <person name="Chapman S.B."/>
            <person name="Dewar J."/>
            <person name="Goldberg J."/>
            <person name="Griggs A."/>
            <person name="Gujja S."/>
            <person name="Hansen M."/>
            <person name="Howarth C."/>
            <person name="Imamovic A."/>
            <person name="Larimer J."/>
            <person name="McCowan C."/>
            <person name="Murphy C."/>
            <person name="Neiman D."/>
            <person name="Pearson M."/>
            <person name="Priest M."/>
            <person name="Roberts A."/>
            <person name="Saif S."/>
            <person name="Shea T."/>
            <person name="Sisk P."/>
            <person name="Sykes S."/>
            <person name="Wortman J."/>
            <person name="Nusbaum C."/>
            <person name="Birren B."/>
        </authorList>
    </citation>
    <scope>NUCLEOTIDE SEQUENCE [LARGE SCALE GENOMIC DNA]</scope>
    <source>
        <strain evidence="2 3">90A8</strain>
    </source>
</reference>
<dbReference type="InterPro" id="IPR029068">
    <property type="entry name" value="Glyas_Bleomycin-R_OHBP_Dase"/>
</dbReference>
<dbReference type="HOGENOM" id="CLU_046006_16_0_9"/>
<dbReference type="PROSITE" id="PS51819">
    <property type="entry name" value="VOC"/>
    <property type="match status" value="1"/>
</dbReference>
<dbReference type="Gene3D" id="3.10.180.10">
    <property type="entry name" value="2,3-Dihydroxybiphenyl 1,2-Dioxygenase, domain 1"/>
    <property type="match status" value="1"/>
</dbReference>
<dbReference type="PANTHER" id="PTHR36113:SF1">
    <property type="entry name" value="GLYOXALASE_BLEOMYCIN RESISTANCE PROTEIN_DIOXYGENASE"/>
    <property type="match status" value="1"/>
</dbReference>
<evidence type="ECO:0000313" key="3">
    <source>
        <dbReference type="Proteomes" id="UP000013085"/>
    </source>
</evidence>
<accession>A0A0E2H9Q9</accession>
<dbReference type="SUPFAM" id="SSF54593">
    <property type="entry name" value="Glyoxalase/Bleomycin resistance protein/Dihydroxybiphenyl dioxygenase"/>
    <property type="match status" value="1"/>
</dbReference>